<dbReference type="InterPro" id="IPR036390">
    <property type="entry name" value="WH_DNA-bd_sf"/>
</dbReference>
<evidence type="ECO:0000313" key="6">
    <source>
        <dbReference type="Proteomes" id="UP000799437"/>
    </source>
</evidence>
<sequence length="217" mass="24512">MTTVPETTPSPFTFSTTHPIHRQYHFPPFYTPQPILSTHHAQLSQWAVLILDYCRHNRIYSLSLSQVSYSKGTRPDLSAHPHAVLFYNAAIPRWVEPAFAREIVDWMAGEEGGMKAEWRDKVGGSGKKGEDAATGDVFWVYWRRPEEWAGVIEGWVEGSGQKGVVLTVYELLNGDATAKEEWRGMDEELMVKSLQILVKRGRAQVFGGDGQLGVKFF</sequence>
<evidence type="ECO:0000313" key="5">
    <source>
        <dbReference type="EMBL" id="KAF2761817.1"/>
    </source>
</evidence>
<keyword evidence="6" id="KW-1185">Reference proteome</keyword>
<protein>
    <recommendedName>
        <fullName evidence="4">ESCRT-II complex subunit VPS25</fullName>
    </recommendedName>
</protein>
<dbReference type="EMBL" id="ML996566">
    <property type="protein sequence ID" value="KAF2761817.1"/>
    <property type="molecule type" value="Genomic_DNA"/>
</dbReference>
<dbReference type="GeneID" id="54480693"/>
<dbReference type="GO" id="GO:0042803">
    <property type="term" value="F:protein homodimerization activity"/>
    <property type="evidence" value="ECO:0007669"/>
    <property type="project" value="TreeGrafter"/>
</dbReference>
<comment type="similarity">
    <text evidence="1">Belongs to the VPS25 family.</text>
</comment>
<evidence type="ECO:0000256" key="2">
    <source>
        <dbReference type="ARBA" id="ARBA00022448"/>
    </source>
</evidence>
<dbReference type="Gene3D" id="1.10.10.10">
    <property type="entry name" value="Winged helix-like DNA-binding domain superfamily/Winged helix DNA-binding domain"/>
    <property type="match status" value="1"/>
</dbReference>
<dbReference type="AlphaFoldDB" id="A0A6A6WJ86"/>
<dbReference type="PANTHER" id="PTHR13149">
    <property type="entry name" value="VACUOLAR PROTEIN SORTING-ASSOCIATED PROTEIN VPS25"/>
    <property type="match status" value="1"/>
</dbReference>
<dbReference type="InterPro" id="IPR008570">
    <property type="entry name" value="ESCRT-II_cplx_Vps25-sub"/>
</dbReference>
<dbReference type="Pfam" id="PF05871">
    <property type="entry name" value="ESCRT-II"/>
    <property type="match status" value="1"/>
</dbReference>
<dbReference type="GO" id="GO:0000814">
    <property type="term" value="C:ESCRT II complex"/>
    <property type="evidence" value="ECO:0007669"/>
    <property type="project" value="InterPro"/>
</dbReference>
<dbReference type="RefSeq" id="XP_033604268.1">
    <property type="nucleotide sequence ID" value="XM_033739639.1"/>
</dbReference>
<dbReference type="GO" id="GO:0005198">
    <property type="term" value="F:structural molecule activity"/>
    <property type="evidence" value="ECO:0007669"/>
    <property type="project" value="TreeGrafter"/>
</dbReference>
<proteinExistence type="inferred from homology"/>
<reference evidence="5" key="1">
    <citation type="journal article" date="2020" name="Stud. Mycol.">
        <title>101 Dothideomycetes genomes: a test case for predicting lifestyles and emergence of pathogens.</title>
        <authorList>
            <person name="Haridas S."/>
            <person name="Albert R."/>
            <person name="Binder M."/>
            <person name="Bloem J."/>
            <person name="Labutti K."/>
            <person name="Salamov A."/>
            <person name="Andreopoulos B."/>
            <person name="Baker S."/>
            <person name="Barry K."/>
            <person name="Bills G."/>
            <person name="Bluhm B."/>
            <person name="Cannon C."/>
            <person name="Castanera R."/>
            <person name="Culley D."/>
            <person name="Daum C."/>
            <person name="Ezra D."/>
            <person name="Gonzalez J."/>
            <person name="Henrissat B."/>
            <person name="Kuo A."/>
            <person name="Liang C."/>
            <person name="Lipzen A."/>
            <person name="Lutzoni F."/>
            <person name="Magnuson J."/>
            <person name="Mondo S."/>
            <person name="Nolan M."/>
            <person name="Ohm R."/>
            <person name="Pangilinan J."/>
            <person name="Park H.-J."/>
            <person name="Ramirez L."/>
            <person name="Alfaro M."/>
            <person name="Sun H."/>
            <person name="Tritt A."/>
            <person name="Yoshinaga Y."/>
            <person name="Zwiers L.-H."/>
            <person name="Turgeon B."/>
            <person name="Goodwin S."/>
            <person name="Spatafora J."/>
            <person name="Crous P."/>
            <person name="Grigoriev I."/>
        </authorList>
    </citation>
    <scope>NUCLEOTIDE SEQUENCE</scope>
    <source>
        <strain evidence="5">CBS 121739</strain>
    </source>
</reference>
<dbReference type="SUPFAM" id="SSF46785">
    <property type="entry name" value="Winged helix' DNA-binding domain"/>
    <property type="match status" value="2"/>
</dbReference>
<accession>A0A6A6WJ86</accession>
<dbReference type="InterPro" id="IPR036388">
    <property type="entry name" value="WH-like_DNA-bd_sf"/>
</dbReference>
<evidence type="ECO:0000256" key="4">
    <source>
        <dbReference type="ARBA" id="ARBA00030094"/>
    </source>
</evidence>
<dbReference type="OrthoDB" id="245150at2759"/>
<dbReference type="Proteomes" id="UP000799437">
    <property type="component" value="Unassembled WGS sequence"/>
</dbReference>
<keyword evidence="2" id="KW-0813">Transport</keyword>
<dbReference type="GO" id="GO:0016236">
    <property type="term" value="P:macroautophagy"/>
    <property type="evidence" value="ECO:0007669"/>
    <property type="project" value="UniProtKB-ARBA"/>
</dbReference>
<organism evidence="5 6">
    <name type="scientific">Pseudovirgaria hyperparasitica</name>
    <dbReference type="NCBI Taxonomy" id="470096"/>
    <lineage>
        <taxon>Eukaryota</taxon>
        <taxon>Fungi</taxon>
        <taxon>Dikarya</taxon>
        <taxon>Ascomycota</taxon>
        <taxon>Pezizomycotina</taxon>
        <taxon>Dothideomycetes</taxon>
        <taxon>Dothideomycetes incertae sedis</taxon>
        <taxon>Acrospermales</taxon>
        <taxon>Acrospermaceae</taxon>
        <taxon>Pseudovirgaria</taxon>
    </lineage>
</organism>
<dbReference type="PANTHER" id="PTHR13149:SF0">
    <property type="entry name" value="VACUOLAR PROTEIN-SORTING-ASSOCIATED PROTEIN 25"/>
    <property type="match status" value="1"/>
</dbReference>
<dbReference type="GO" id="GO:0043328">
    <property type="term" value="P:protein transport to vacuole involved in ubiquitin-dependent protein catabolic process via the multivesicular body sorting pathway"/>
    <property type="evidence" value="ECO:0007669"/>
    <property type="project" value="TreeGrafter"/>
</dbReference>
<name>A0A6A6WJ86_9PEZI</name>
<dbReference type="FunFam" id="1.10.10.10:FF:000141">
    <property type="entry name" value="vacuolar protein-sorting-associated protein 25"/>
    <property type="match status" value="1"/>
</dbReference>
<keyword evidence="3" id="KW-0653">Protein transport</keyword>
<dbReference type="InterPro" id="IPR014041">
    <property type="entry name" value="ESCRT-II_cplx_Vps25-sub_N"/>
</dbReference>
<gene>
    <name evidence="5" type="ORF">EJ05DRAFT_185855</name>
</gene>
<dbReference type="Gene3D" id="1.10.10.570">
    <property type="entry name" value="Winged helix' DNA-binding domain. Chain C. Domain 1"/>
    <property type="match status" value="1"/>
</dbReference>
<evidence type="ECO:0000256" key="1">
    <source>
        <dbReference type="ARBA" id="ARBA00009674"/>
    </source>
</evidence>
<evidence type="ECO:0000256" key="3">
    <source>
        <dbReference type="ARBA" id="ARBA00022927"/>
    </source>
</evidence>